<proteinExistence type="predicted"/>
<evidence type="ECO:0000313" key="2">
    <source>
        <dbReference type="EMBL" id="PNG81821.1"/>
    </source>
</evidence>
<dbReference type="EMBL" id="PGGS01005106">
    <property type="protein sequence ID" value="PNG81821.1"/>
    <property type="molecule type" value="Genomic_DNA"/>
</dbReference>
<dbReference type="OrthoDB" id="522854at2759"/>
<feature type="non-terminal residue" evidence="2">
    <location>
        <position position="251"/>
    </location>
</feature>
<dbReference type="AlphaFoldDB" id="A0A2J7Y1B5"/>
<keyword evidence="3" id="KW-1185">Reference proteome</keyword>
<organism evidence="2 3">
    <name type="scientific">Tetrabaena socialis</name>
    <dbReference type="NCBI Taxonomy" id="47790"/>
    <lineage>
        <taxon>Eukaryota</taxon>
        <taxon>Viridiplantae</taxon>
        <taxon>Chlorophyta</taxon>
        <taxon>core chlorophytes</taxon>
        <taxon>Chlorophyceae</taxon>
        <taxon>CS clade</taxon>
        <taxon>Chlamydomonadales</taxon>
        <taxon>Tetrabaenaceae</taxon>
        <taxon>Tetrabaena</taxon>
    </lineage>
</organism>
<feature type="region of interest" description="Disordered" evidence="1">
    <location>
        <begin position="1"/>
        <end position="137"/>
    </location>
</feature>
<evidence type="ECO:0000256" key="1">
    <source>
        <dbReference type="SAM" id="MobiDB-lite"/>
    </source>
</evidence>
<dbReference type="InterPro" id="IPR010736">
    <property type="entry name" value="SHIPPO-rpt"/>
</dbReference>
<comment type="caution">
    <text evidence="2">The sequence shown here is derived from an EMBL/GenBank/DDBJ whole genome shotgun (WGS) entry which is preliminary data.</text>
</comment>
<evidence type="ECO:0000313" key="3">
    <source>
        <dbReference type="Proteomes" id="UP000236333"/>
    </source>
</evidence>
<dbReference type="Proteomes" id="UP000236333">
    <property type="component" value="Unassembled WGS sequence"/>
</dbReference>
<dbReference type="Pfam" id="PF07004">
    <property type="entry name" value="SHIPPO-rpt"/>
    <property type="match status" value="2"/>
</dbReference>
<protein>
    <submittedName>
        <fullName evidence="2">Uncharacterized protein</fullName>
    </submittedName>
</protein>
<sequence>SRETGLPANGVPGPGEYGAPGDPGLARRSSWTIGRASRDAGARRPLGPGPAAYPTTEPVLPRAGGHGIHSTQRSAPAYSFFGRSPYAPPQDGPSPAEYGTPGEPGRVAKPAYSLRPAASTPQGPTRPGPGAYDPGLADELVKSTMPSHTVAERHLEPGMTEARPGPDAYTLREPDGRIAVSLKSRHERRPSSATPAPHDYADMSFRSFGLAYGDADGVGGMRPGYTLRPRLREARGDRTPGPHYAVGCSTL</sequence>
<feature type="non-terminal residue" evidence="2">
    <location>
        <position position="1"/>
    </location>
</feature>
<dbReference type="InterPro" id="IPR051291">
    <property type="entry name" value="CIMAP"/>
</dbReference>
<reference evidence="2 3" key="1">
    <citation type="journal article" date="2017" name="Mol. Biol. Evol.">
        <title>The 4-celled Tetrabaena socialis nuclear genome reveals the essential components for genetic control of cell number at the origin of multicellularity in the volvocine lineage.</title>
        <authorList>
            <person name="Featherston J."/>
            <person name="Arakaki Y."/>
            <person name="Hanschen E.R."/>
            <person name="Ferris P.J."/>
            <person name="Michod R.E."/>
            <person name="Olson B.J.S.C."/>
            <person name="Nozaki H."/>
            <person name="Durand P.M."/>
        </authorList>
    </citation>
    <scope>NUCLEOTIDE SEQUENCE [LARGE SCALE GENOMIC DNA]</scope>
    <source>
        <strain evidence="2 3">NIES-571</strain>
    </source>
</reference>
<name>A0A2J7Y1B5_9CHLO</name>
<gene>
    <name evidence="2" type="ORF">TSOC_015354</name>
</gene>
<dbReference type="PANTHER" id="PTHR21580">
    <property type="entry name" value="SHIPPO-1-RELATED"/>
    <property type="match status" value="1"/>
</dbReference>
<accession>A0A2J7Y1B5</accession>
<dbReference type="PANTHER" id="PTHR21580:SF28">
    <property type="entry name" value="BOREALIN N-TERMINAL DOMAIN-CONTAINING PROTEIN-RELATED"/>
    <property type="match status" value="1"/>
</dbReference>